<dbReference type="InterPro" id="IPR036397">
    <property type="entry name" value="RNaseH_sf"/>
</dbReference>
<dbReference type="EnsemblProtists" id="PYU1_T014862">
    <property type="protein sequence ID" value="PYU1_T014862"/>
    <property type="gene ID" value="PYU1_G014831"/>
</dbReference>
<feature type="region of interest" description="Disordered" evidence="7">
    <location>
        <begin position="778"/>
        <end position="798"/>
    </location>
</feature>
<dbReference type="GO" id="GO:0003676">
    <property type="term" value="F:nucleic acid binding"/>
    <property type="evidence" value="ECO:0007669"/>
    <property type="project" value="InterPro"/>
</dbReference>
<feature type="domain" description="Integrase catalytic" evidence="8">
    <location>
        <begin position="1"/>
        <end position="125"/>
    </location>
</feature>
<keyword evidence="4" id="KW-0255">Endonuclease</keyword>
<dbReference type="SUPFAM" id="SSF53098">
    <property type="entry name" value="Ribonuclease H-like"/>
    <property type="match status" value="2"/>
</dbReference>
<evidence type="ECO:0000256" key="3">
    <source>
        <dbReference type="ARBA" id="ARBA00022722"/>
    </source>
</evidence>
<evidence type="ECO:0000256" key="5">
    <source>
        <dbReference type="ARBA" id="ARBA00022801"/>
    </source>
</evidence>
<dbReference type="InterPro" id="IPR001584">
    <property type="entry name" value="Integrase_cat-core"/>
</dbReference>
<feature type="region of interest" description="Disordered" evidence="7">
    <location>
        <begin position="199"/>
        <end position="219"/>
    </location>
</feature>
<name>K3XCB3_GLOUD</name>
<dbReference type="PROSITE" id="PS50994">
    <property type="entry name" value="INTEGRASE"/>
    <property type="match status" value="2"/>
</dbReference>
<dbReference type="FunFam" id="3.30.420.10:FF:000032">
    <property type="entry name" value="Retrovirus-related Pol polyprotein from transposon 297-like Protein"/>
    <property type="match status" value="1"/>
</dbReference>
<keyword evidence="3" id="KW-0540">Nuclease</keyword>
<keyword evidence="1" id="KW-0808">Transferase</keyword>
<evidence type="ECO:0000256" key="4">
    <source>
        <dbReference type="ARBA" id="ARBA00022759"/>
    </source>
</evidence>
<evidence type="ECO:0000313" key="9">
    <source>
        <dbReference type="EnsemblProtists" id="PYU1_T014862"/>
    </source>
</evidence>
<dbReference type="EMBL" id="ADOS01001563">
    <property type="status" value="NOT_ANNOTATED_CDS"/>
    <property type="molecule type" value="Genomic_DNA"/>
</dbReference>
<evidence type="ECO:0000256" key="7">
    <source>
        <dbReference type="SAM" id="MobiDB-lite"/>
    </source>
</evidence>
<reference evidence="10" key="2">
    <citation type="submission" date="2010-04" db="EMBL/GenBank/DDBJ databases">
        <authorList>
            <person name="Buell R."/>
            <person name="Hamilton J."/>
            <person name="Hostetler J."/>
        </authorList>
    </citation>
    <scope>NUCLEOTIDE SEQUENCE [LARGE SCALE GENOMIC DNA]</scope>
    <source>
        <strain evidence="10">DAOM:BR144</strain>
    </source>
</reference>
<evidence type="ECO:0000256" key="2">
    <source>
        <dbReference type="ARBA" id="ARBA00022695"/>
    </source>
</evidence>
<dbReference type="VEuPathDB" id="FungiDB:PYU1_G014831"/>
<dbReference type="InterPro" id="IPR041373">
    <property type="entry name" value="RT_RNaseH"/>
</dbReference>
<dbReference type="Pfam" id="PF17921">
    <property type="entry name" value="Integrase_H2C2"/>
    <property type="match status" value="1"/>
</dbReference>
<protein>
    <recommendedName>
        <fullName evidence="8">Integrase catalytic domain-containing protein</fullName>
    </recommendedName>
</protein>
<evidence type="ECO:0000256" key="6">
    <source>
        <dbReference type="ARBA" id="ARBA00022918"/>
    </source>
</evidence>
<dbReference type="GO" id="GO:0003964">
    <property type="term" value="F:RNA-directed DNA polymerase activity"/>
    <property type="evidence" value="ECO:0007669"/>
    <property type="project" value="UniProtKB-KW"/>
</dbReference>
<dbReference type="GO" id="GO:0015074">
    <property type="term" value="P:DNA integration"/>
    <property type="evidence" value="ECO:0007669"/>
    <property type="project" value="InterPro"/>
</dbReference>
<feature type="compositionally biased region" description="Polar residues" evidence="7">
    <location>
        <begin position="833"/>
        <end position="844"/>
    </location>
</feature>
<feature type="region of interest" description="Disordered" evidence="7">
    <location>
        <begin position="143"/>
        <end position="163"/>
    </location>
</feature>
<dbReference type="CDD" id="cd09274">
    <property type="entry name" value="RNase_HI_RT_Ty3"/>
    <property type="match status" value="1"/>
</dbReference>
<dbReference type="InterPro" id="IPR043502">
    <property type="entry name" value="DNA/RNA_pol_sf"/>
</dbReference>
<evidence type="ECO:0000313" key="10">
    <source>
        <dbReference type="Proteomes" id="UP000019132"/>
    </source>
</evidence>
<dbReference type="SUPFAM" id="SSF56672">
    <property type="entry name" value="DNA/RNA polymerases"/>
    <property type="match status" value="1"/>
</dbReference>
<dbReference type="GO" id="GO:0016787">
    <property type="term" value="F:hydrolase activity"/>
    <property type="evidence" value="ECO:0007669"/>
    <property type="project" value="UniProtKB-KW"/>
</dbReference>
<keyword evidence="10" id="KW-1185">Reference proteome</keyword>
<dbReference type="PANTHER" id="PTHR37984">
    <property type="entry name" value="PROTEIN CBG26694"/>
    <property type="match status" value="1"/>
</dbReference>
<dbReference type="GO" id="GO:0004519">
    <property type="term" value="F:endonuclease activity"/>
    <property type="evidence" value="ECO:0007669"/>
    <property type="project" value="UniProtKB-KW"/>
</dbReference>
<keyword evidence="2" id="KW-0548">Nucleotidyltransferase</keyword>
<dbReference type="Pfam" id="PF17917">
    <property type="entry name" value="RT_RNaseH"/>
    <property type="match status" value="1"/>
</dbReference>
<keyword evidence="6" id="KW-0695">RNA-directed DNA polymerase</keyword>
<feature type="region of interest" description="Disordered" evidence="7">
    <location>
        <begin position="833"/>
        <end position="868"/>
    </location>
</feature>
<keyword evidence="5" id="KW-0378">Hydrolase</keyword>
<reference evidence="10" key="1">
    <citation type="journal article" date="2010" name="Genome Biol.">
        <title>Genome sequence of the necrotrophic plant pathogen Pythium ultimum reveals original pathogenicity mechanisms and effector repertoire.</title>
        <authorList>
            <person name="Levesque C.A."/>
            <person name="Brouwer H."/>
            <person name="Cano L."/>
            <person name="Hamilton J.P."/>
            <person name="Holt C."/>
            <person name="Huitema E."/>
            <person name="Raffaele S."/>
            <person name="Robideau G.P."/>
            <person name="Thines M."/>
            <person name="Win J."/>
            <person name="Zerillo M.M."/>
            <person name="Beakes G.W."/>
            <person name="Boore J.L."/>
            <person name="Busam D."/>
            <person name="Dumas B."/>
            <person name="Ferriera S."/>
            <person name="Fuerstenberg S.I."/>
            <person name="Gachon C.M."/>
            <person name="Gaulin E."/>
            <person name="Govers F."/>
            <person name="Grenville-Briggs L."/>
            <person name="Horner N."/>
            <person name="Hostetler J."/>
            <person name="Jiang R.H."/>
            <person name="Johnson J."/>
            <person name="Krajaejun T."/>
            <person name="Lin H."/>
            <person name="Meijer H.J."/>
            <person name="Moore B."/>
            <person name="Morris P."/>
            <person name="Phuntmart V."/>
            <person name="Puiu D."/>
            <person name="Shetty J."/>
            <person name="Stajich J.E."/>
            <person name="Tripathy S."/>
            <person name="Wawra S."/>
            <person name="van West P."/>
            <person name="Whitty B.R."/>
            <person name="Coutinho P.M."/>
            <person name="Henrissat B."/>
            <person name="Martin F."/>
            <person name="Thomas P.D."/>
            <person name="Tyler B.M."/>
            <person name="De Vries R.P."/>
            <person name="Kamoun S."/>
            <person name="Yandell M."/>
            <person name="Tisserat N."/>
            <person name="Buell C.R."/>
        </authorList>
    </citation>
    <scope>NUCLEOTIDE SEQUENCE</scope>
    <source>
        <strain evidence="10">DAOM:BR144</strain>
    </source>
</reference>
<dbReference type="STRING" id="431595.K3XCB3"/>
<feature type="compositionally biased region" description="Polar residues" evidence="7">
    <location>
        <begin position="199"/>
        <end position="209"/>
    </location>
</feature>
<evidence type="ECO:0000259" key="8">
    <source>
        <dbReference type="PROSITE" id="PS50994"/>
    </source>
</evidence>
<dbReference type="Gene3D" id="3.30.420.10">
    <property type="entry name" value="Ribonuclease H-like superfamily/Ribonuclease H"/>
    <property type="match status" value="2"/>
</dbReference>
<dbReference type="Proteomes" id="UP000019132">
    <property type="component" value="Unassembled WGS sequence"/>
</dbReference>
<dbReference type="eggNOG" id="KOG0017">
    <property type="taxonomic scope" value="Eukaryota"/>
</dbReference>
<organism evidence="9 10">
    <name type="scientific">Globisporangium ultimum (strain ATCC 200006 / CBS 805.95 / DAOM BR144)</name>
    <name type="common">Pythium ultimum</name>
    <dbReference type="NCBI Taxonomy" id="431595"/>
    <lineage>
        <taxon>Eukaryota</taxon>
        <taxon>Sar</taxon>
        <taxon>Stramenopiles</taxon>
        <taxon>Oomycota</taxon>
        <taxon>Peronosporomycetes</taxon>
        <taxon>Pythiales</taxon>
        <taxon>Pythiaceae</taxon>
        <taxon>Globisporangium</taxon>
    </lineage>
</organism>
<dbReference type="InterPro" id="IPR041588">
    <property type="entry name" value="Integrase_H2C2"/>
</dbReference>
<proteinExistence type="predicted"/>
<dbReference type="InterPro" id="IPR012337">
    <property type="entry name" value="RNaseH-like_sf"/>
</dbReference>
<dbReference type="Gene3D" id="1.10.340.70">
    <property type="match status" value="1"/>
</dbReference>
<evidence type="ECO:0000256" key="1">
    <source>
        <dbReference type="ARBA" id="ARBA00022679"/>
    </source>
</evidence>
<dbReference type="PANTHER" id="PTHR37984:SF5">
    <property type="entry name" value="PROTEIN NYNRIN-LIKE"/>
    <property type="match status" value="1"/>
</dbReference>
<dbReference type="InterPro" id="IPR050951">
    <property type="entry name" value="Retrovirus_Pol_polyprotein"/>
</dbReference>
<dbReference type="HOGENOM" id="CLU_324799_0_0_1"/>
<sequence length="889" mass="100084">MVHVAPVRKHVAAQETACLFLEHVFRYHGLPESIVSDRDPRFTAAFWYKLFRLLGTDLALSTADHPETDEQTERVNRVVEDILRSIAVDHPRDWSRWLPYAEFAINSSEHASTAVTPFYFNSLRHPRVPATLFEGIERSAAGGQLDASARSPSPDVAPTTHVDARDTPHVRSRFESVTVLPDSTQNVGKSGAVLSYGTRAQNSQSQTGSGDRLCTRQPQKRERAVPHTCAEIELCSTRCESEDEAVATARQFVNERTALLRRVRDQLAAAQDKQKHYADKSGRKNKQTFCVGDKVLLSIKNLSNDAVTTPPSGSKLLSQFIGLALPDHTKTFSVVCDASDFAIGCALVQKDDGGHERVASYQSRLLEAAEKNYPVNDKELLAIKYALLKFRVRLLGETPFIVYTDHASLRIAINSSHLSQQMARWLAFFSEFNFRVECKPGKENALADALSRRPDYESSVDNSSDALCLERTPDLMHLSISRVQTKLKDNIQSLYSKDDECRLLIARFDGSLKESLPAKLESKLARFSYHDGLWHRLSNFDYSRVYVPHDQDLKLSILHEFHDAPASDHLGREKTSLQVSNVFWWPHQYKWVTNYVRSCEQCQSVKPAGKNKAPLHPLSIPRDCWKSVSMDFVFGFPEDKARNTGVVVCCRPTEQNEHVFRYHGLPESIVSDRDPRFTAAFWYKLFRLLGTDLALSTADHPETDEQTERVNRVVEDILRSIAVDHPRDWSRWLPYAEFAINSSEHASTAVTPFYFNSLRHPRVPATLFEGIERSAAGGQLDASARSPSPDVAPTTHVDARDTPHVRSRFESVTVLPDSTQNVGKSGAVLSYGTRAQNSQSQTGSGDRLCTRQPQKRERAGATHLRGNRTLQHALRERRRSRRDSAAICQ</sequence>
<feature type="domain" description="Integrase catalytic" evidence="8">
    <location>
        <begin position="657"/>
        <end position="760"/>
    </location>
</feature>
<accession>K3XCB3</accession>
<dbReference type="AlphaFoldDB" id="K3XCB3"/>
<reference evidence="9" key="3">
    <citation type="submission" date="2015-02" db="UniProtKB">
        <authorList>
            <consortium name="EnsemblProtists"/>
        </authorList>
    </citation>
    <scope>IDENTIFICATION</scope>
    <source>
        <strain evidence="9">DAOM BR144</strain>
    </source>
</reference>
<dbReference type="InParanoid" id="K3XCB3"/>